<evidence type="ECO:0000256" key="5">
    <source>
        <dbReference type="SAM" id="SignalP"/>
    </source>
</evidence>
<sequence>MKKLSFKLFFAMMMVFILSACSGNGEKTSGENSSEKPEEYKIGVIYSKTGPNSPLGEPEWNTTKLIEEKINADGGINGVPLKIVMADDESSQEKATQEMNRLINDENVLVVLGSSGSGESLAMKGIAMQQQVPMISAAASTHIVEPAEESKWVFKTPHSDVHAVERIYMYLNEQGISKIGTIVDSNAFGSSGLEQLEKLAEKYNIEIVAKEIYNTQDPDMSAQVTRINSSKAEAIVVWGTNPGPAVIAKNVRDLGIDLPIIGSHGIANQNFIKLAGEAAEGVVIPTGKLLFPDQIPQDDVQYEVISSFYKDYTEKFGSEPTNFGSYGYDNLMLVIEALKNGATDRESIRDYLENNIKDWVGATGVYNFSEKDHNGLKADSLVMAVVKDGKWTLLESK</sequence>
<evidence type="ECO:0000313" key="7">
    <source>
        <dbReference type="EMBL" id="MDQ0163918.1"/>
    </source>
</evidence>
<evidence type="ECO:0000256" key="3">
    <source>
        <dbReference type="ARBA" id="ARBA00022729"/>
    </source>
</evidence>
<comment type="caution">
    <text evidence="7">The sequence shown here is derived from an EMBL/GenBank/DDBJ whole genome shotgun (WGS) entry which is preliminary data.</text>
</comment>
<evidence type="ECO:0000313" key="8">
    <source>
        <dbReference type="Proteomes" id="UP001225646"/>
    </source>
</evidence>
<gene>
    <name evidence="7" type="ORF">J2S06_003046</name>
</gene>
<comment type="similarity">
    <text evidence="1">Belongs to the leucine-binding protein family.</text>
</comment>
<dbReference type="PANTHER" id="PTHR30483:SF38">
    <property type="entry name" value="BLR7848 PROTEIN"/>
    <property type="match status" value="1"/>
</dbReference>
<name>A0ABT9VSF4_9BACI</name>
<dbReference type="InterPro" id="IPR028081">
    <property type="entry name" value="Leu-bd"/>
</dbReference>
<dbReference type="PRINTS" id="PR00337">
    <property type="entry name" value="LEUILEVALBP"/>
</dbReference>
<keyword evidence="8" id="KW-1185">Reference proteome</keyword>
<feature type="domain" description="Leucine-binding protein" evidence="6">
    <location>
        <begin position="40"/>
        <end position="389"/>
    </location>
</feature>
<dbReference type="CDD" id="cd06333">
    <property type="entry name" value="PBP1_ABC_RPA1789-like"/>
    <property type="match status" value="1"/>
</dbReference>
<dbReference type="Pfam" id="PF13458">
    <property type="entry name" value="Peripla_BP_6"/>
    <property type="match status" value="1"/>
</dbReference>
<feature type="chain" id="PRO_5047296631" evidence="5">
    <location>
        <begin position="23"/>
        <end position="397"/>
    </location>
</feature>
<dbReference type="RefSeq" id="WP_044747460.1">
    <property type="nucleotide sequence ID" value="NZ_JAUSTR010000030.1"/>
</dbReference>
<feature type="signal peptide" evidence="5">
    <location>
        <begin position="1"/>
        <end position="22"/>
    </location>
</feature>
<keyword evidence="2" id="KW-0813">Transport</keyword>
<keyword evidence="4" id="KW-0029">Amino-acid transport</keyword>
<dbReference type="PROSITE" id="PS51257">
    <property type="entry name" value="PROKAR_LIPOPROTEIN"/>
    <property type="match status" value="1"/>
</dbReference>
<dbReference type="Proteomes" id="UP001225646">
    <property type="component" value="Unassembled WGS sequence"/>
</dbReference>
<organism evidence="7 8">
    <name type="scientific">Aeribacillus alveayuensis</name>
    <dbReference type="NCBI Taxonomy" id="279215"/>
    <lineage>
        <taxon>Bacteria</taxon>
        <taxon>Bacillati</taxon>
        <taxon>Bacillota</taxon>
        <taxon>Bacilli</taxon>
        <taxon>Bacillales</taxon>
        <taxon>Bacillaceae</taxon>
        <taxon>Aeribacillus</taxon>
    </lineage>
</organism>
<keyword evidence="3 5" id="KW-0732">Signal</keyword>
<dbReference type="InterPro" id="IPR028082">
    <property type="entry name" value="Peripla_BP_I"/>
</dbReference>
<evidence type="ECO:0000256" key="1">
    <source>
        <dbReference type="ARBA" id="ARBA00010062"/>
    </source>
</evidence>
<dbReference type="InterPro" id="IPR000709">
    <property type="entry name" value="Leu_Ile_Val-bd"/>
</dbReference>
<dbReference type="PANTHER" id="PTHR30483">
    <property type="entry name" value="LEUCINE-SPECIFIC-BINDING PROTEIN"/>
    <property type="match status" value="1"/>
</dbReference>
<evidence type="ECO:0000256" key="4">
    <source>
        <dbReference type="ARBA" id="ARBA00022970"/>
    </source>
</evidence>
<evidence type="ECO:0000256" key="2">
    <source>
        <dbReference type="ARBA" id="ARBA00022448"/>
    </source>
</evidence>
<dbReference type="SUPFAM" id="SSF53822">
    <property type="entry name" value="Periplasmic binding protein-like I"/>
    <property type="match status" value="1"/>
</dbReference>
<dbReference type="InterPro" id="IPR051010">
    <property type="entry name" value="BCAA_transport"/>
</dbReference>
<protein>
    <submittedName>
        <fullName evidence="7">Branched-chain amino acid transport system substrate-binding protein</fullName>
    </submittedName>
</protein>
<evidence type="ECO:0000259" key="6">
    <source>
        <dbReference type="Pfam" id="PF13458"/>
    </source>
</evidence>
<reference evidence="7 8" key="1">
    <citation type="submission" date="2023-07" db="EMBL/GenBank/DDBJ databases">
        <title>Genomic Encyclopedia of Type Strains, Phase IV (KMG-IV): sequencing the most valuable type-strain genomes for metagenomic binning, comparative biology and taxonomic classification.</title>
        <authorList>
            <person name="Goeker M."/>
        </authorList>
    </citation>
    <scope>NUCLEOTIDE SEQUENCE [LARGE SCALE GENOMIC DNA]</scope>
    <source>
        <strain evidence="7 8">DSM 19092</strain>
    </source>
</reference>
<proteinExistence type="inferred from homology"/>
<dbReference type="EMBL" id="JAUSTR010000030">
    <property type="protein sequence ID" value="MDQ0163918.1"/>
    <property type="molecule type" value="Genomic_DNA"/>
</dbReference>
<accession>A0ABT9VSF4</accession>
<dbReference type="Gene3D" id="3.40.50.2300">
    <property type="match status" value="2"/>
</dbReference>